<keyword evidence="6" id="KW-0175">Coiled coil</keyword>
<comment type="caution">
    <text evidence="10">The sequence shown here is derived from an EMBL/GenBank/DDBJ whole genome shotgun (WGS) entry which is preliminary data.</text>
</comment>
<evidence type="ECO:0000256" key="6">
    <source>
        <dbReference type="SAM" id="Coils"/>
    </source>
</evidence>
<keyword evidence="4" id="KW-0804">Transcription</keyword>
<reference evidence="10 11" key="1">
    <citation type="submission" date="2015-01" db="EMBL/GenBank/DDBJ databases">
        <title>Evolution of Trichinella species and genotypes.</title>
        <authorList>
            <person name="Korhonen P.K."/>
            <person name="Edoardo P."/>
            <person name="Giuseppe L.R."/>
            <person name="Gasser R.B."/>
        </authorList>
    </citation>
    <scope>NUCLEOTIDE SEQUENCE [LARGE SCALE GENOMIC DNA]</scope>
    <source>
        <strain evidence="10">ISS1029</strain>
    </source>
</reference>
<dbReference type="EMBL" id="JYDP01000035">
    <property type="protein sequence ID" value="KRZ13065.1"/>
    <property type="molecule type" value="Genomic_DNA"/>
</dbReference>
<dbReference type="PROSITE" id="PS00036">
    <property type="entry name" value="BZIP_BASIC"/>
    <property type="match status" value="1"/>
</dbReference>
<dbReference type="InterPro" id="IPR003102">
    <property type="entry name" value="CREB1-like_pKID"/>
</dbReference>
<feature type="region of interest" description="Disordered" evidence="7">
    <location>
        <begin position="1"/>
        <end position="26"/>
    </location>
</feature>
<keyword evidence="5" id="KW-0539">Nucleus</keyword>
<dbReference type="AlphaFoldDB" id="A0A0V1HRB5"/>
<evidence type="ECO:0000256" key="2">
    <source>
        <dbReference type="ARBA" id="ARBA00023015"/>
    </source>
</evidence>
<feature type="domain" description="KID" evidence="9">
    <location>
        <begin position="108"/>
        <end position="167"/>
    </location>
</feature>
<evidence type="ECO:0000256" key="3">
    <source>
        <dbReference type="ARBA" id="ARBA00023125"/>
    </source>
</evidence>
<dbReference type="GO" id="GO:0005634">
    <property type="term" value="C:nucleus"/>
    <property type="evidence" value="ECO:0007669"/>
    <property type="project" value="UniProtKB-SubCell"/>
</dbReference>
<evidence type="ECO:0000259" key="9">
    <source>
        <dbReference type="PROSITE" id="PS50953"/>
    </source>
</evidence>
<sequence length="460" mass="49486">MATDEGSSLNRPYNLGPPNSFVAPPTDLPSSAPTIGLLQIPVVQPTFINFSNNCLMPGRSLVSSSNDLMTIGSTQWLPSTGGRQFNYLTQDPCTNSVEMHLIVLHFLKRNVLRLLDLGLEEPISEEEAKRRRELLARRPSYRKILNDLSGYELEIKPKLDTCTPEQPGDALGVVNSSGPTAVHSSVILPSSMPDGIADTTLEKLAQNGGAGAQMKLFTFRKSLDNNEIKRKNPALRHIDGDVPAILAIFDQFMKKQRRSTAAAAAAALRLADLLVGNGSLDSGSLMSHGATSGLLHYAQTTDGNGQILLPSTFVRGDVCRGVKLEPYDFAAVSGDLLGLKPVSSSSALSAPAARSAGAAAAAAALVNQGLLPAFTPPSDVNCSSPSKSSSSTPNPSGPEEAVRKRELRLLKNREAAKECRRKKKEYVKCLESRVTVLETQNKQLIEELKNLKELYCQKAD</sequence>
<evidence type="ECO:0000256" key="1">
    <source>
        <dbReference type="ARBA" id="ARBA00004123"/>
    </source>
</evidence>
<dbReference type="Pfam" id="PF00170">
    <property type="entry name" value="bZIP_1"/>
    <property type="match status" value="1"/>
</dbReference>
<dbReference type="FunFam" id="1.20.5.170:FF:000003">
    <property type="entry name" value="cAMP-responsive element modulator isoform X2"/>
    <property type="match status" value="1"/>
</dbReference>
<dbReference type="InterPro" id="IPR046347">
    <property type="entry name" value="bZIP_sf"/>
</dbReference>
<dbReference type="GO" id="GO:0005667">
    <property type="term" value="C:transcription regulator complex"/>
    <property type="evidence" value="ECO:0007669"/>
    <property type="project" value="TreeGrafter"/>
</dbReference>
<dbReference type="PROSITE" id="PS50217">
    <property type="entry name" value="BZIP"/>
    <property type="match status" value="1"/>
</dbReference>
<evidence type="ECO:0000259" key="8">
    <source>
        <dbReference type="PROSITE" id="PS50217"/>
    </source>
</evidence>
<dbReference type="PRINTS" id="PR00041">
    <property type="entry name" value="LEUZIPPRCREB"/>
</dbReference>
<dbReference type="GO" id="GO:0000978">
    <property type="term" value="F:RNA polymerase II cis-regulatory region sequence-specific DNA binding"/>
    <property type="evidence" value="ECO:0007669"/>
    <property type="project" value="TreeGrafter"/>
</dbReference>
<keyword evidence="11" id="KW-1185">Reference proteome</keyword>
<keyword evidence="2" id="KW-0805">Transcription regulation</keyword>
<dbReference type="SUPFAM" id="SSF57959">
    <property type="entry name" value="Leucine zipper domain"/>
    <property type="match status" value="1"/>
</dbReference>
<feature type="compositionally biased region" description="Low complexity" evidence="7">
    <location>
        <begin position="377"/>
        <end position="398"/>
    </location>
</feature>
<evidence type="ECO:0000313" key="11">
    <source>
        <dbReference type="Proteomes" id="UP000055024"/>
    </source>
</evidence>
<dbReference type="SMART" id="SM00338">
    <property type="entry name" value="BRLZ"/>
    <property type="match status" value="1"/>
</dbReference>
<dbReference type="STRING" id="268475.A0A0V1HRB5"/>
<comment type="subcellular location">
    <subcellularLocation>
        <location evidence="1">Nucleus</location>
    </subcellularLocation>
</comment>
<dbReference type="OrthoDB" id="5970722at2759"/>
<proteinExistence type="predicted"/>
<dbReference type="GO" id="GO:0000981">
    <property type="term" value="F:DNA-binding transcription factor activity, RNA polymerase II-specific"/>
    <property type="evidence" value="ECO:0007669"/>
    <property type="project" value="TreeGrafter"/>
</dbReference>
<keyword evidence="3" id="KW-0238">DNA-binding</keyword>
<dbReference type="InterPro" id="IPR001630">
    <property type="entry name" value="Leuzip_CREB"/>
</dbReference>
<evidence type="ECO:0000256" key="7">
    <source>
        <dbReference type="SAM" id="MobiDB-lite"/>
    </source>
</evidence>
<feature type="compositionally biased region" description="Polar residues" evidence="7">
    <location>
        <begin position="1"/>
        <end position="11"/>
    </location>
</feature>
<dbReference type="Pfam" id="PF02173">
    <property type="entry name" value="pKID"/>
    <property type="match status" value="1"/>
</dbReference>
<feature type="domain" description="BZIP" evidence="8">
    <location>
        <begin position="402"/>
        <end position="453"/>
    </location>
</feature>
<dbReference type="Proteomes" id="UP000055024">
    <property type="component" value="Unassembled WGS sequence"/>
</dbReference>
<accession>A0A0V1HRB5</accession>
<evidence type="ECO:0000256" key="5">
    <source>
        <dbReference type="ARBA" id="ARBA00023242"/>
    </source>
</evidence>
<dbReference type="CDD" id="cd14690">
    <property type="entry name" value="bZIP_CREB1"/>
    <property type="match status" value="1"/>
</dbReference>
<gene>
    <name evidence="10" type="primary">CREB1</name>
    <name evidence="10" type="ORF">T11_12609</name>
</gene>
<dbReference type="Gene3D" id="1.20.5.170">
    <property type="match status" value="1"/>
</dbReference>
<feature type="region of interest" description="Disordered" evidence="7">
    <location>
        <begin position="377"/>
        <end position="403"/>
    </location>
</feature>
<evidence type="ECO:0000313" key="10">
    <source>
        <dbReference type="EMBL" id="KRZ13065.1"/>
    </source>
</evidence>
<protein>
    <submittedName>
        <fullName evidence="10">Cyclic AMP-responsive element-binding protein 1</fullName>
    </submittedName>
</protein>
<evidence type="ECO:0000256" key="4">
    <source>
        <dbReference type="ARBA" id="ARBA00023163"/>
    </source>
</evidence>
<dbReference type="InterPro" id="IPR004827">
    <property type="entry name" value="bZIP"/>
</dbReference>
<dbReference type="PROSITE" id="PS50953">
    <property type="entry name" value="KID"/>
    <property type="match status" value="1"/>
</dbReference>
<name>A0A0V1HRB5_9BILA</name>
<dbReference type="PANTHER" id="PTHR45879:SF3">
    <property type="entry name" value="CYCLIC AMP RESPONSE ELEMENT-BINDING PROTEIN B"/>
    <property type="match status" value="1"/>
</dbReference>
<feature type="coiled-coil region" evidence="6">
    <location>
        <begin position="427"/>
        <end position="454"/>
    </location>
</feature>
<organism evidence="10 11">
    <name type="scientific">Trichinella zimbabwensis</name>
    <dbReference type="NCBI Taxonomy" id="268475"/>
    <lineage>
        <taxon>Eukaryota</taxon>
        <taxon>Metazoa</taxon>
        <taxon>Ecdysozoa</taxon>
        <taxon>Nematoda</taxon>
        <taxon>Enoplea</taxon>
        <taxon>Dorylaimia</taxon>
        <taxon>Trichinellida</taxon>
        <taxon>Trichinellidae</taxon>
        <taxon>Trichinella</taxon>
    </lineage>
</organism>
<dbReference type="PANTHER" id="PTHR45879">
    <property type="entry name" value="CYCLIC AMP RESPONSE ELEMENT-BINDING PROTEIN B"/>
    <property type="match status" value="1"/>
</dbReference>